<evidence type="ECO:0000256" key="1">
    <source>
        <dbReference type="SAM" id="MobiDB-lite"/>
    </source>
</evidence>
<feature type="region of interest" description="Disordered" evidence="1">
    <location>
        <begin position="474"/>
        <end position="493"/>
    </location>
</feature>
<accession>A0AAD8VB20</accession>
<evidence type="ECO:0000313" key="3">
    <source>
        <dbReference type="EMBL" id="KAK1598491.1"/>
    </source>
</evidence>
<evidence type="ECO:0000259" key="2">
    <source>
        <dbReference type="Pfam" id="PF00078"/>
    </source>
</evidence>
<dbReference type="SUPFAM" id="SSF56672">
    <property type="entry name" value="DNA/RNA polymerases"/>
    <property type="match status" value="1"/>
</dbReference>
<keyword evidence="4" id="KW-1185">Reference proteome</keyword>
<dbReference type="InterPro" id="IPR052343">
    <property type="entry name" value="Retrotransposon-Effector_Assoc"/>
</dbReference>
<dbReference type="EMBL" id="JAUUTY010000609">
    <property type="protein sequence ID" value="KAK1598491.1"/>
    <property type="molecule type" value="Genomic_DNA"/>
</dbReference>
<evidence type="ECO:0000313" key="4">
    <source>
        <dbReference type="Proteomes" id="UP001231189"/>
    </source>
</evidence>
<organism evidence="3 4">
    <name type="scientific">Lolium multiflorum</name>
    <name type="common">Italian ryegrass</name>
    <name type="synonym">Lolium perenne subsp. multiflorum</name>
    <dbReference type="NCBI Taxonomy" id="4521"/>
    <lineage>
        <taxon>Eukaryota</taxon>
        <taxon>Viridiplantae</taxon>
        <taxon>Streptophyta</taxon>
        <taxon>Embryophyta</taxon>
        <taxon>Tracheophyta</taxon>
        <taxon>Spermatophyta</taxon>
        <taxon>Magnoliopsida</taxon>
        <taxon>Liliopsida</taxon>
        <taxon>Poales</taxon>
        <taxon>Poaceae</taxon>
        <taxon>BOP clade</taxon>
        <taxon>Pooideae</taxon>
        <taxon>Poodae</taxon>
        <taxon>Poeae</taxon>
        <taxon>Poeae Chloroplast Group 2 (Poeae type)</taxon>
        <taxon>Loliodinae</taxon>
        <taxon>Loliinae</taxon>
        <taxon>Lolium</taxon>
    </lineage>
</organism>
<dbReference type="Proteomes" id="UP001231189">
    <property type="component" value="Unassembled WGS sequence"/>
</dbReference>
<dbReference type="InterPro" id="IPR043502">
    <property type="entry name" value="DNA/RNA_pol_sf"/>
</dbReference>
<name>A0AAD8VB20_LOLMU</name>
<dbReference type="Pfam" id="PF00078">
    <property type="entry name" value="RVT_1"/>
    <property type="match status" value="1"/>
</dbReference>
<dbReference type="InterPro" id="IPR000477">
    <property type="entry name" value="RT_dom"/>
</dbReference>
<feature type="compositionally biased region" description="Polar residues" evidence="1">
    <location>
        <begin position="476"/>
        <end position="493"/>
    </location>
</feature>
<dbReference type="AlphaFoldDB" id="A0AAD8VB20"/>
<gene>
    <name evidence="3" type="ORF">QYE76_048259</name>
</gene>
<protein>
    <recommendedName>
        <fullName evidence="2">Reverse transcriptase domain-containing protein</fullName>
    </recommendedName>
</protein>
<dbReference type="CDD" id="cd01650">
    <property type="entry name" value="RT_nLTR_like"/>
    <property type="match status" value="1"/>
</dbReference>
<proteinExistence type="predicted"/>
<reference evidence="3" key="1">
    <citation type="submission" date="2023-07" db="EMBL/GenBank/DDBJ databases">
        <title>A chromosome-level genome assembly of Lolium multiflorum.</title>
        <authorList>
            <person name="Chen Y."/>
            <person name="Copetti D."/>
            <person name="Kolliker R."/>
            <person name="Studer B."/>
        </authorList>
    </citation>
    <scope>NUCLEOTIDE SEQUENCE</scope>
    <source>
        <strain evidence="3">02402/16</strain>
        <tissue evidence="3">Leaf</tissue>
    </source>
</reference>
<sequence>MTELKAKLTRLSSSLDVWGRNTFGSVQKEIRELEYRLGVMQSSTDRHGPSEEESLVVGRLSALYQREETMWRQRSRVQWLAEGDKNTRFFHLRASQRKKKNRVARLKKPDGSFTEDDGEMAQLTGEFYEDLYRSEGVSNMEEVIDVIPRKVTAQMNDNLLKPIKGEEVKSALFQMFPTKAPGPDGFPAHFFQTHWDLCGEEVTAAVLRVLRGEDNMAEINHTFVVLIPKVASPEELGQLGPINLCNVIYKIASKVMANRLKVVLPEIIAEEQSAFVPGRLITDNIITAYECLHFMKRNKAKKNRYCALKLDMRKAYDRLEWRYLEAVMIKLGFHRLWVQMSYLKDLELSKRTVQKPAAVTATTAPRWIPPPPGMVKINVDAAVGKNLRRGSVAAIARSSDGVFLGASALIYAGVTEAETLEALACREACDLARDIYASRAIHVRMARKHARARYLHEETKQSNEHIVTELVDIESPGQQEVGQARSTGPHSSG</sequence>
<feature type="domain" description="Reverse transcriptase" evidence="2">
    <location>
        <begin position="236"/>
        <end position="347"/>
    </location>
</feature>
<dbReference type="PANTHER" id="PTHR46890:SF48">
    <property type="entry name" value="RNA-DIRECTED DNA POLYMERASE"/>
    <property type="match status" value="1"/>
</dbReference>
<dbReference type="PANTHER" id="PTHR46890">
    <property type="entry name" value="NON-LTR RETROLELEMENT REVERSE TRANSCRIPTASE-LIKE PROTEIN-RELATED"/>
    <property type="match status" value="1"/>
</dbReference>
<comment type="caution">
    <text evidence="3">The sequence shown here is derived from an EMBL/GenBank/DDBJ whole genome shotgun (WGS) entry which is preliminary data.</text>
</comment>